<dbReference type="InterPro" id="IPR038116">
    <property type="entry name" value="TrpR-like_sf"/>
</dbReference>
<reference evidence="1" key="2">
    <citation type="submission" date="2020-09" db="EMBL/GenBank/DDBJ databases">
        <authorList>
            <person name="Sun Q."/>
            <person name="Zhou Y."/>
        </authorList>
    </citation>
    <scope>NUCLEOTIDE SEQUENCE</scope>
    <source>
        <strain evidence="1">CGMCC 1.15725</strain>
    </source>
</reference>
<dbReference type="InterPro" id="IPR009057">
    <property type="entry name" value="Homeodomain-like_sf"/>
</dbReference>
<evidence type="ECO:0000313" key="2">
    <source>
        <dbReference type="Proteomes" id="UP000646365"/>
    </source>
</evidence>
<reference evidence="1" key="1">
    <citation type="journal article" date="2014" name="Int. J. Syst. Evol. Microbiol.">
        <title>Complete genome sequence of Corynebacterium casei LMG S-19264T (=DSM 44701T), isolated from a smear-ripened cheese.</title>
        <authorList>
            <consortium name="US DOE Joint Genome Institute (JGI-PGF)"/>
            <person name="Walter F."/>
            <person name="Albersmeier A."/>
            <person name="Kalinowski J."/>
            <person name="Ruckert C."/>
        </authorList>
    </citation>
    <scope>NUCLEOTIDE SEQUENCE</scope>
    <source>
        <strain evidence="1">CGMCC 1.15725</strain>
    </source>
</reference>
<dbReference type="PANTHER" id="PTHR33293:SF2">
    <property type="entry name" value="TRANSPOSASE"/>
    <property type="match status" value="1"/>
</dbReference>
<dbReference type="InterPro" id="IPR051354">
    <property type="entry name" value="Transposase_27_IS1"/>
</dbReference>
<accession>A0A8J2YRP9</accession>
<dbReference type="SUPFAM" id="SSF46689">
    <property type="entry name" value="Homeodomain-like"/>
    <property type="match status" value="1"/>
</dbReference>
<organism evidence="1 2">
    <name type="scientific">Aliidongia dinghuensis</name>
    <dbReference type="NCBI Taxonomy" id="1867774"/>
    <lineage>
        <taxon>Bacteria</taxon>
        <taxon>Pseudomonadati</taxon>
        <taxon>Pseudomonadota</taxon>
        <taxon>Alphaproteobacteria</taxon>
        <taxon>Rhodospirillales</taxon>
        <taxon>Dongiaceae</taxon>
        <taxon>Aliidongia</taxon>
    </lineage>
</organism>
<dbReference type="Proteomes" id="UP000646365">
    <property type="component" value="Unassembled WGS sequence"/>
</dbReference>
<keyword evidence="2" id="KW-1185">Reference proteome</keyword>
<gene>
    <name evidence="1" type="ORF">GCM10011611_18380</name>
</gene>
<sequence>MLYAKHKSSYHMDMNKLPLAKRTQILAMLCEGSSMRSISRVVDVSINTVSKILVEAGEAYLALHDETVRDVKASRIQCDEIWSFCYAKERTLPTAKAATDGAGDVWTWTAIDADTKLIVSYFVGDRSGQSAIALMDDLCSRLRNRVQLTTDGHRAYLEAVEGAFGGDVDYAQLVKLYGEVPQSFKGRYSPAECLGAKKYRVEGEPDLAHVSTSYVERQNLTMRMSMRRFTRLTKAFSKKLDNHIHALALYFAFYNFCRVHKSLRVSPAMAAGVSDRLWSMEDIVALIDARAEPVKRPRTYRKEAMK</sequence>
<evidence type="ECO:0000313" key="1">
    <source>
        <dbReference type="EMBL" id="GGF13006.1"/>
    </source>
</evidence>
<dbReference type="PANTHER" id="PTHR33293">
    <property type="entry name" value="INSERTION ELEMENT IS1 1 PROTEIN INSB-RELATED"/>
    <property type="match status" value="1"/>
</dbReference>
<name>A0A8J2YRP9_9PROT</name>
<dbReference type="EMBL" id="BMJQ01000004">
    <property type="protein sequence ID" value="GGF13006.1"/>
    <property type="molecule type" value="Genomic_DNA"/>
</dbReference>
<protein>
    <submittedName>
        <fullName evidence="1">Transposase</fullName>
    </submittedName>
</protein>
<dbReference type="Gene3D" id="1.10.1270.10">
    <property type="entry name" value="TrpR-like"/>
    <property type="match status" value="1"/>
</dbReference>
<proteinExistence type="predicted"/>
<comment type="caution">
    <text evidence="1">The sequence shown here is derived from an EMBL/GenBank/DDBJ whole genome shotgun (WGS) entry which is preliminary data.</text>
</comment>
<dbReference type="AlphaFoldDB" id="A0A8J2YRP9"/>